<sequence>MGIGRFTAPAYATEEADAAVVPRTAPELKT</sequence>
<proteinExistence type="predicted"/>
<dbReference type="AlphaFoldDB" id="A0A381QYD3"/>
<accession>A0A381QYD3</accession>
<name>A0A381QYD3_9ZZZZ</name>
<protein>
    <submittedName>
        <fullName evidence="1">Uncharacterized protein</fullName>
    </submittedName>
</protein>
<reference evidence="1" key="1">
    <citation type="submission" date="2018-05" db="EMBL/GenBank/DDBJ databases">
        <authorList>
            <person name="Lanie J.A."/>
            <person name="Ng W.-L."/>
            <person name="Kazmierczak K.M."/>
            <person name="Andrzejewski T.M."/>
            <person name="Davidsen T.M."/>
            <person name="Wayne K.J."/>
            <person name="Tettelin H."/>
            <person name="Glass J.I."/>
            <person name="Rusch D."/>
            <person name="Podicherti R."/>
            <person name="Tsui H.-C.T."/>
            <person name="Winkler M.E."/>
        </authorList>
    </citation>
    <scope>NUCLEOTIDE SEQUENCE</scope>
</reference>
<gene>
    <name evidence="1" type="ORF">METZ01_LOCUS36838</name>
</gene>
<dbReference type="EMBL" id="UINC01001575">
    <property type="protein sequence ID" value="SUZ83984.1"/>
    <property type="molecule type" value="Genomic_DNA"/>
</dbReference>
<evidence type="ECO:0000313" key="1">
    <source>
        <dbReference type="EMBL" id="SUZ83984.1"/>
    </source>
</evidence>
<organism evidence="1">
    <name type="scientific">marine metagenome</name>
    <dbReference type="NCBI Taxonomy" id="408172"/>
    <lineage>
        <taxon>unclassified sequences</taxon>
        <taxon>metagenomes</taxon>
        <taxon>ecological metagenomes</taxon>
    </lineage>
</organism>